<dbReference type="EMBL" id="CP031165">
    <property type="protein sequence ID" value="AXV08680.1"/>
    <property type="molecule type" value="Genomic_DNA"/>
</dbReference>
<evidence type="ECO:0000313" key="2">
    <source>
        <dbReference type="Proteomes" id="UP000264006"/>
    </source>
</evidence>
<evidence type="ECO:0000313" key="1">
    <source>
        <dbReference type="EMBL" id="AXV08680.1"/>
    </source>
</evidence>
<name>A0A346Y2I3_9ACTN</name>
<organism evidence="1 2">
    <name type="scientific">Euzebya pacifica</name>
    <dbReference type="NCBI Taxonomy" id="1608957"/>
    <lineage>
        <taxon>Bacteria</taxon>
        <taxon>Bacillati</taxon>
        <taxon>Actinomycetota</taxon>
        <taxon>Nitriliruptoria</taxon>
        <taxon>Euzebyales</taxon>
    </lineage>
</organism>
<protein>
    <submittedName>
        <fullName evidence="1">Uncharacterized protein</fullName>
    </submittedName>
</protein>
<proteinExistence type="predicted"/>
<reference evidence="1 2" key="1">
    <citation type="submission" date="2018-09" db="EMBL/GenBank/DDBJ databases">
        <title>Complete genome sequence of Euzebya sp. DY32-46 isolated from seawater of Pacific Ocean.</title>
        <authorList>
            <person name="Xu L."/>
            <person name="Wu Y.-H."/>
            <person name="Xu X.-W."/>
        </authorList>
    </citation>
    <scope>NUCLEOTIDE SEQUENCE [LARGE SCALE GENOMIC DNA]</scope>
    <source>
        <strain evidence="1 2">DY32-46</strain>
    </source>
</reference>
<keyword evidence="2" id="KW-1185">Reference proteome</keyword>
<sequence length="91" mass="10032">MLRPTAAYDPRCPCCALLLSETLEDSGLGLRAPDPSFVYPDANRVRLDVALGVCVFTEQFGGTRAGWGHDIRIEAVDEPMPEELFRDAPRP</sequence>
<accession>A0A346Y2I3</accession>
<dbReference type="RefSeq" id="WP_164710794.1">
    <property type="nucleotide sequence ID" value="NZ_CP031165.1"/>
</dbReference>
<gene>
    <name evidence="1" type="ORF">DVS28_a4011</name>
</gene>
<dbReference type="KEGG" id="euz:DVS28_a4011"/>
<dbReference type="Proteomes" id="UP000264006">
    <property type="component" value="Chromosome"/>
</dbReference>
<dbReference type="AlphaFoldDB" id="A0A346Y2I3"/>